<dbReference type="GO" id="GO:0005524">
    <property type="term" value="F:ATP binding"/>
    <property type="evidence" value="ECO:0007669"/>
    <property type="project" value="UniProtKB-UniRule"/>
</dbReference>
<dbReference type="CDD" id="cd08768">
    <property type="entry name" value="Cdc6_C"/>
    <property type="match status" value="1"/>
</dbReference>
<feature type="binding site" evidence="5">
    <location>
        <position position="258"/>
    </location>
    <ligand>
        <name>ATP</name>
        <dbReference type="ChEBI" id="CHEBI:30616"/>
    </ligand>
</feature>
<keyword evidence="8" id="KW-0132">Cell division</keyword>
<dbReference type="NCBIfam" id="TIGR02928">
    <property type="entry name" value="orc1/cdc6 family replication initiation protein"/>
    <property type="match status" value="1"/>
</dbReference>
<evidence type="ECO:0000256" key="4">
    <source>
        <dbReference type="ARBA" id="ARBA00022840"/>
    </source>
</evidence>
<dbReference type="Pfam" id="PF13401">
    <property type="entry name" value="AAA_22"/>
    <property type="match status" value="1"/>
</dbReference>
<proteinExistence type="inferred from homology"/>
<dbReference type="InterPro" id="IPR036390">
    <property type="entry name" value="WH_DNA-bd_sf"/>
</dbReference>
<dbReference type="GO" id="GO:0016887">
    <property type="term" value="F:ATP hydrolysis activity"/>
    <property type="evidence" value="ECO:0007669"/>
    <property type="project" value="InterPro"/>
</dbReference>
<dbReference type="InterPro" id="IPR015163">
    <property type="entry name" value="Cdc6_C"/>
</dbReference>
<dbReference type="PANTHER" id="PTHR10763:SF22">
    <property type="entry name" value="ORC1-TYPE DNA REPLICATION PROTEIN"/>
    <property type="match status" value="1"/>
</dbReference>
<comment type="similarity">
    <text evidence="1 5">Belongs to the CDC6/cdc18 family.</text>
</comment>
<dbReference type="FunFam" id="1.10.8.60:FF:000073">
    <property type="entry name" value="ORC1-type DNA replication protein"/>
    <property type="match status" value="1"/>
</dbReference>
<accession>A0A1H7TVF5</accession>
<dbReference type="Proteomes" id="UP000183894">
    <property type="component" value="Unassembled WGS sequence"/>
</dbReference>
<evidence type="ECO:0000313" key="8">
    <source>
        <dbReference type="EMBL" id="SEL88488.1"/>
    </source>
</evidence>
<keyword evidence="4 5" id="KW-0067">ATP-binding</keyword>
<sequence>MKHTQTLYYQINVGNKGLSLLTISVDVTDMDDESGNVAAEIFGKPDPIFEQKTLVDVDHVPQPERIVGRDDEIRALSMQLRSAIDGESPENVVIYGETGTGKSLVAKHVSTVAENMAEGIRIGTAYIDCSDDDTETQAVSHIARKLNDEDQTGVSVPEMGLSKSVYYTRLYAILDELYDVVLIILDEADMQSDDGLLMSLSRSRETGKTDCRVGVVAISNKVRWAENLNDRVKSSLQPRELNFHSYDANQLRSILEHRRDAFRDGVLEDGVIQLSAALAAQDHGDARQAIDILRNAGMLAQQQDSETVTEKHVREARREAEKDRFHDLIGGLTVQKKTTLAAVTTLHKQTGRDEFPTGDIYSAYADLCEVIGVEPRTERRVRDFVRNLAFLDVLDARKDNQGRAGGITIYAGLQPAHDLEIVHEIAMTDDRFANVDESTTTLSE</sequence>
<dbReference type="Gene3D" id="1.10.8.60">
    <property type="match status" value="1"/>
</dbReference>
<dbReference type="HAMAP" id="MF_01407">
    <property type="entry name" value="ORC1_type_DNA_replic_protein"/>
    <property type="match status" value="1"/>
</dbReference>
<dbReference type="InterPro" id="IPR036388">
    <property type="entry name" value="WH-like_DNA-bd_sf"/>
</dbReference>
<reference evidence="8 9" key="1">
    <citation type="submission" date="2016-10" db="EMBL/GenBank/DDBJ databases">
        <authorList>
            <person name="de Groot N.N."/>
        </authorList>
    </citation>
    <scope>NUCLEOTIDE SEQUENCE [LARGE SCALE GENOMIC DNA]</scope>
    <source>
        <strain evidence="8 9">CDM_5</strain>
    </source>
</reference>
<dbReference type="InterPro" id="IPR014277">
    <property type="entry name" value="Orc1/Cdc6_arc"/>
</dbReference>
<name>A0A1H7TVF5_HALLR</name>
<dbReference type="AlphaFoldDB" id="A0A1H7TVF5"/>
<dbReference type="PANTHER" id="PTHR10763">
    <property type="entry name" value="CELL DIVISION CONTROL PROTEIN 6-RELATED"/>
    <property type="match status" value="1"/>
</dbReference>
<comment type="function">
    <text evidence="5">Involved in regulation of DNA replication.</text>
</comment>
<feature type="binding site" evidence="5">
    <location>
        <position position="246"/>
    </location>
    <ligand>
        <name>ATP</name>
        <dbReference type="ChEBI" id="CHEBI:30616"/>
    </ligand>
</feature>
<dbReference type="SUPFAM" id="SSF46785">
    <property type="entry name" value="Winged helix' DNA-binding domain"/>
    <property type="match status" value="1"/>
</dbReference>
<evidence type="ECO:0000313" key="9">
    <source>
        <dbReference type="Proteomes" id="UP000183894"/>
    </source>
</evidence>
<dbReference type="Pfam" id="PF22703">
    <property type="entry name" value="Cdc6_lid"/>
    <property type="match status" value="1"/>
</dbReference>
<gene>
    <name evidence="8" type="ORF">SAMN04488691_11065</name>
</gene>
<keyword evidence="2 5" id="KW-0235">DNA replication</keyword>
<dbReference type="SMART" id="SM01074">
    <property type="entry name" value="Cdc6_C"/>
    <property type="match status" value="1"/>
</dbReference>
<keyword evidence="3 5" id="KW-0547">Nucleotide-binding</keyword>
<organism evidence="8 9">
    <name type="scientific">Haloferax larsenii</name>
    <dbReference type="NCBI Taxonomy" id="302484"/>
    <lineage>
        <taxon>Archaea</taxon>
        <taxon>Methanobacteriati</taxon>
        <taxon>Methanobacteriota</taxon>
        <taxon>Stenosarchaea group</taxon>
        <taxon>Halobacteria</taxon>
        <taxon>Halobacteriales</taxon>
        <taxon>Haloferacaceae</taxon>
        <taxon>Haloferax</taxon>
    </lineage>
</organism>
<protein>
    <recommendedName>
        <fullName evidence="5">ORC1-type DNA replication protein</fullName>
    </recommendedName>
</protein>
<dbReference type="SUPFAM" id="SSF52540">
    <property type="entry name" value="P-loop containing nucleoside triphosphate hydrolases"/>
    <property type="match status" value="1"/>
</dbReference>
<dbReference type="GO" id="GO:0051301">
    <property type="term" value="P:cell division"/>
    <property type="evidence" value="ECO:0007669"/>
    <property type="project" value="UniProtKB-KW"/>
</dbReference>
<dbReference type="EMBL" id="FOAD01000010">
    <property type="protein sequence ID" value="SEL88488.1"/>
    <property type="molecule type" value="Genomic_DNA"/>
</dbReference>
<feature type="domain" description="Cdc6 C-terminal" evidence="7">
    <location>
        <begin position="340"/>
        <end position="421"/>
    </location>
</feature>
<dbReference type="GO" id="GO:0006260">
    <property type="term" value="P:DNA replication"/>
    <property type="evidence" value="ECO:0007669"/>
    <property type="project" value="UniProtKB-UniRule"/>
</dbReference>
<evidence type="ECO:0000259" key="7">
    <source>
        <dbReference type="SMART" id="SM01074"/>
    </source>
</evidence>
<dbReference type="Gene3D" id="3.40.50.300">
    <property type="entry name" value="P-loop containing nucleotide triphosphate hydrolases"/>
    <property type="match status" value="1"/>
</dbReference>
<dbReference type="InterPro" id="IPR049945">
    <property type="entry name" value="AAA_22"/>
</dbReference>
<feature type="binding site" evidence="5">
    <location>
        <begin position="100"/>
        <end position="104"/>
    </location>
    <ligand>
        <name>ATP</name>
        <dbReference type="ChEBI" id="CHEBI:30616"/>
    </ligand>
</feature>
<dbReference type="InterPro" id="IPR055237">
    <property type="entry name" value="Cdc6_lid"/>
</dbReference>
<evidence type="ECO:0000256" key="5">
    <source>
        <dbReference type="HAMAP-Rule" id="MF_01407"/>
    </source>
</evidence>
<dbReference type="InterPro" id="IPR027417">
    <property type="entry name" value="P-loop_NTPase"/>
</dbReference>
<evidence type="ECO:0000256" key="1">
    <source>
        <dbReference type="ARBA" id="ARBA00006184"/>
    </source>
</evidence>
<dbReference type="SMART" id="SM00382">
    <property type="entry name" value="AAA"/>
    <property type="match status" value="1"/>
</dbReference>
<dbReference type="Gene3D" id="1.10.10.10">
    <property type="entry name" value="Winged helix-like DNA-binding domain superfamily/Winged helix DNA-binding domain"/>
    <property type="match status" value="1"/>
</dbReference>
<dbReference type="Pfam" id="PF09079">
    <property type="entry name" value="WHD_Cdc6"/>
    <property type="match status" value="1"/>
</dbReference>
<evidence type="ECO:0000256" key="3">
    <source>
        <dbReference type="ARBA" id="ARBA00022741"/>
    </source>
</evidence>
<evidence type="ECO:0000259" key="6">
    <source>
        <dbReference type="SMART" id="SM00382"/>
    </source>
</evidence>
<dbReference type="InterPro" id="IPR025662">
    <property type="entry name" value="Sigma_54_int_dom_ATP-bd_1"/>
</dbReference>
<dbReference type="InterPro" id="IPR003593">
    <property type="entry name" value="AAA+_ATPase"/>
</dbReference>
<dbReference type="InterPro" id="IPR050311">
    <property type="entry name" value="ORC1/CDC6"/>
</dbReference>
<feature type="domain" description="AAA+ ATPase" evidence="6">
    <location>
        <begin position="88"/>
        <end position="255"/>
    </location>
</feature>
<keyword evidence="8" id="KW-0131">Cell cycle</keyword>
<dbReference type="PROSITE" id="PS00675">
    <property type="entry name" value="SIGMA54_INTERACT_1"/>
    <property type="match status" value="1"/>
</dbReference>
<evidence type="ECO:0000256" key="2">
    <source>
        <dbReference type="ARBA" id="ARBA00022705"/>
    </source>
</evidence>